<dbReference type="Proteomes" id="UP000299102">
    <property type="component" value="Unassembled WGS sequence"/>
</dbReference>
<proteinExistence type="predicted"/>
<sequence>MPDGAAHDPTSLARDARTNVTRRVVYFARCPYSGESAISVGPYLTHRLSPSPHHTRQEHNGAIGVVQVRADYSEVSLPAKG</sequence>
<accession>A0A4C1TXH5</accession>
<dbReference type="EMBL" id="BGZK01000099">
    <property type="protein sequence ID" value="GBP18584.1"/>
    <property type="molecule type" value="Genomic_DNA"/>
</dbReference>
<evidence type="ECO:0000313" key="2">
    <source>
        <dbReference type="Proteomes" id="UP000299102"/>
    </source>
</evidence>
<dbReference type="AlphaFoldDB" id="A0A4C1TXH5"/>
<protein>
    <submittedName>
        <fullName evidence="1">Uncharacterized protein</fullName>
    </submittedName>
</protein>
<reference evidence="1 2" key="1">
    <citation type="journal article" date="2019" name="Commun. Biol.">
        <title>The bagworm genome reveals a unique fibroin gene that provides high tensile strength.</title>
        <authorList>
            <person name="Kono N."/>
            <person name="Nakamura H."/>
            <person name="Ohtoshi R."/>
            <person name="Tomita M."/>
            <person name="Numata K."/>
            <person name="Arakawa K."/>
        </authorList>
    </citation>
    <scope>NUCLEOTIDE SEQUENCE [LARGE SCALE GENOMIC DNA]</scope>
</reference>
<name>A0A4C1TXH5_EUMVA</name>
<organism evidence="1 2">
    <name type="scientific">Eumeta variegata</name>
    <name type="common">Bagworm moth</name>
    <name type="synonym">Eumeta japonica</name>
    <dbReference type="NCBI Taxonomy" id="151549"/>
    <lineage>
        <taxon>Eukaryota</taxon>
        <taxon>Metazoa</taxon>
        <taxon>Ecdysozoa</taxon>
        <taxon>Arthropoda</taxon>
        <taxon>Hexapoda</taxon>
        <taxon>Insecta</taxon>
        <taxon>Pterygota</taxon>
        <taxon>Neoptera</taxon>
        <taxon>Endopterygota</taxon>
        <taxon>Lepidoptera</taxon>
        <taxon>Glossata</taxon>
        <taxon>Ditrysia</taxon>
        <taxon>Tineoidea</taxon>
        <taxon>Psychidae</taxon>
        <taxon>Oiketicinae</taxon>
        <taxon>Eumeta</taxon>
    </lineage>
</organism>
<evidence type="ECO:0000313" key="1">
    <source>
        <dbReference type="EMBL" id="GBP18584.1"/>
    </source>
</evidence>
<keyword evidence="2" id="KW-1185">Reference proteome</keyword>
<comment type="caution">
    <text evidence="1">The sequence shown here is derived from an EMBL/GenBank/DDBJ whole genome shotgun (WGS) entry which is preliminary data.</text>
</comment>
<gene>
    <name evidence="1" type="ORF">EVAR_14354_1</name>
</gene>